<accession>A0ACB9VVK4</accession>
<reference evidence="1" key="1">
    <citation type="submission" date="2022-05" db="EMBL/GenBank/DDBJ databases">
        <title>Chromosome-level genome of Chaenocephalus aceratus.</title>
        <authorList>
            <person name="Park H."/>
        </authorList>
    </citation>
    <scope>NUCLEOTIDE SEQUENCE</scope>
    <source>
        <strain evidence="1">KU_202001</strain>
    </source>
</reference>
<keyword evidence="2" id="KW-1185">Reference proteome</keyword>
<feature type="non-terminal residue" evidence="1">
    <location>
        <position position="101"/>
    </location>
</feature>
<proteinExistence type="predicted"/>
<organism evidence="1 2">
    <name type="scientific">Chaenocephalus aceratus</name>
    <name type="common">Blackfin icefish</name>
    <name type="synonym">Chaenichthys aceratus</name>
    <dbReference type="NCBI Taxonomy" id="36190"/>
    <lineage>
        <taxon>Eukaryota</taxon>
        <taxon>Metazoa</taxon>
        <taxon>Chordata</taxon>
        <taxon>Craniata</taxon>
        <taxon>Vertebrata</taxon>
        <taxon>Euteleostomi</taxon>
        <taxon>Actinopterygii</taxon>
        <taxon>Neopterygii</taxon>
        <taxon>Teleostei</taxon>
        <taxon>Neoteleostei</taxon>
        <taxon>Acanthomorphata</taxon>
        <taxon>Eupercaria</taxon>
        <taxon>Perciformes</taxon>
        <taxon>Notothenioidei</taxon>
        <taxon>Channichthyidae</taxon>
        <taxon>Chaenocephalus</taxon>
    </lineage>
</organism>
<sequence length="101" mass="11134">EVSDEADKGLWRSQPRDKFTPTCISASASTAHRGADGTGRPCEKQQPGRRGGPRKSYGVIDAAGRSERKKEDTHSTQTWSSPRLTFPGWRTKREECRMGGG</sequence>
<evidence type="ECO:0000313" key="2">
    <source>
        <dbReference type="Proteomes" id="UP001057452"/>
    </source>
</evidence>
<evidence type="ECO:0000313" key="1">
    <source>
        <dbReference type="EMBL" id="KAI4804040.1"/>
    </source>
</evidence>
<name>A0ACB9VVK4_CHAAC</name>
<feature type="non-terminal residue" evidence="1">
    <location>
        <position position="1"/>
    </location>
</feature>
<dbReference type="Proteomes" id="UP001057452">
    <property type="component" value="Chromosome 15"/>
</dbReference>
<comment type="caution">
    <text evidence="1">The sequence shown here is derived from an EMBL/GenBank/DDBJ whole genome shotgun (WGS) entry which is preliminary data.</text>
</comment>
<protein>
    <submittedName>
        <fullName evidence="1">Uncharacterized protein</fullName>
    </submittedName>
</protein>
<gene>
    <name evidence="1" type="ORF">KUCAC02_025685</name>
</gene>
<dbReference type="EMBL" id="CM043799">
    <property type="protein sequence ID" value="KAI4804040.1"/>
    <property type="molecule type" value="Genomic_DNA"/>
</dbReference>